<sequence>MQKTLLFSLLAAAVTSKACACTKGDVGCLAKCFDLPNPTEEQAEKTNECVNNCTANDGSDGCFEKCIKEIYKVHETARSTSKEQPTPTTVTKGSKSTSADDEPTSTKKDKETTSTSASEKTSTKPKAATTPVSKSSTTGNVIQPVGGNNAISSASFSVMLAAMGVASYLAL</sequence>
<feature type="signal peptide" evidence="2">
    <location>
        <begin position="1"/>
        <end position="20"/>
    </location>
</feature>
<name>A0A137PC16_CONC2</name>
<feature type="compositionally biased region" description="Polar residues" evidence="1">
    <location>
        <begin position="82"/>
        <end position="97"/>
    </location>
</feature>
<evidence type="ECO:0008006" key="5">
    <source>
        <dbReference type="Google" id="ProtNLM"/>
    </source>
</evidence>
<dbReference type="EMBL" id="KQ964451">
    <property type="protein sequence ID" value="KXN72512.1"/>
    <property type="molecule type" value="Genomic_DNA"/>
</dbReference>
<keyword evidence="2" id="KW-0732">Signal</keyword>
<accession>A0A137PC16</accession>
<evidence type="ECO:0000313" key="3">
    <source>
        <dbReference type="EMBL" id="KXN72512.1"/>
    </source>
</evidence>
<proteinExistence type="predicted"/>
<gene>
    <name evidence="3" type="ORF">CONCODRAFT_83959</name>
</gene>
<dbReference type="Proteomes" id="UP000070444">
    <property type="component" value="Unassembled WGS sequence"/>
</dbReference>
<reference evidence="3 4" key="1">
    <citation type="journal article" date="2015" name="Genome Biol. Evol.">
        <title>Phylogenomic analyses indicate that early fungi evolved digesting cell walls of algal ancestors of land plants.</title>
        <authorList>
            <person name="Chang Y."/>
            <person name="Wang S."/>
            <person name="Sekimoto S."/>
            <person name="Aerts A.L."/>
            <person name="Choi C."/>
            <person name="Clum A."/>
            <person name="LaButti K.M."/>
            <person name="Lindquist E.A."/>
            <person name="Yee Ngan C."/>
            <person name="Ohm R.A."/>
            <person name="Salamov A.A."/>
            <person name="Grigoriev I.V."/>
            <person name="Spatafora J.W."/>
            <person name="Berbee M.L."/>
        </authorList>
    </citation>
    <scope>NUCLEOTIDE SEQUENCE [LARGE SCALE GENOMIC DNA]</scope>
    <source>
        <strain evidence="3 4">NRRL 28638</strain>
    </source>
</reference>
<organism evidence="3 4">
    <name type="scientific">Conidiobolus coronatus (strain ATCC 28846 / CBS 209.66 / NRRL 28638)</name>
    <name type="common">Delacroixia coronata</name>
    <dbReference type="NCBI Taxonomy" id="796925"/>
    <lineage>
        <taxon>Eukaryota</taxon>
        <taxon>Fungi</taxon>
        <taxon>Fungi incertae sedis</taxon>
        <taxon>Zoopagomycota</taxon>
        <taxon>Entomophthoromycotina</taxon>
        <taxon>Entomophthoromycetes</taxon>
        <taxon>Entomophthorales</taxon>
        <taxon>Ancylistaceae</taxon>
        <taxon>Conidiobolus</taxon>
    </lineage>
</organism>
<feature type="compositionally biased region" description="Low complexity" evidence="1">
    <location>
        <begin position="113"/>
        <end position="131"/>
    </location>
</feature>
<feature type="chain" id="PRO_5007294701" description="Extracellular membrane protein CFEM domain-containing protein" evidence="2">
    <location>
        <begin position="21"/>
        <end position="171"/>
    </location>
</feature>
<dbReference type="AlphaFoldDB" id="A0A137PC16"/>
<keyword evidence="4" id="KW-1185">Reference proteome</keyword>
<dbReference type="OrthoDB" id="5597238at2759"/>
<evidence type="ECO:0000256" key="1">
    <source>
        <dbReference type="SAM" id="MobiDB-lite"/>
    </source>
</evidence>
<feature type="region of interest" description="Disordered" evidence="1">
    <location>
        <begin position="76"/>
        <end position="140"/>
    </location>
</feature>
<evidence type="ECO:0000256" key="2">
    <source>
        <dbReference type="SAM" id="SignalP"/>
    </source>
</evidence>
<protein>
    <recommendedName>
        <fullName evidence="5">Extracellular membrane protein CFEM domain-containing protein</fullName>
    </recommendedName>
</protein>
<evidence type="ECO:0000313" key="4">
    <source>
        <dbReference type="Proteomes" id="UP000070444"/>
    </source>
</evidence>